<sequence>MTNSVRLTIAVGVASIAMLANQTGFAQQNSGAIEQSPEKIQVSGPHIARPNAVSASPIMSMSA</sequence>
<dbReference type="EMBL" id="BAET01000013">
    <property type="protein sequence ID" value="GAB55615.1"/>
    <property type="molecule type" value="Genomic_DNA"/>
</dbReference>
<feature type="signal peptide" evidence="1">
    <location>
        <begin position="1"/>
        <end position="26"/>
    </location>
</feature>
<dbReference type="RefSeq" id="WP_006004862.1">
    <property type="nucleotide sequence ID" value="NZ_BAET01000013.1"/>
</dbReference>
<evidence type="ECO:0000313" key="3">
    <source>
        <dbReference type="Proteomes" id="UP000053586"/>
    </source>
</evidence>
<evidence type="ECO:0000313" key="2">
    <source>
        <dbReference type="EMBL" id="GAB55615.1"/>
    </source>
</evidence>
<name>H5TBD8_9ALTE</name>
<accession>H5TBD8</accession>
<reference evidence="2 3" key="2">
    <citation type="journal article" date="2017" name="Antonie Van Leeuwenhoek">
        <title>Rhizobium rhizosphaerae sp. nov., a novel species isolated from rice rhizosphere.</title>
        <authorList>
            <person name="Zhao J.J."/>
            <person name="Zhang J."/>
            <person name="Zhang R.J."/>
            <person name="Zhang C.W."/>
            <person name="Yin H.Q."/>
            <person name="Zhang X.X."/>
        </authorList>
    </citation>
    <scope>NUCLEOTIDE SEQUENCE [LARGE SCALE GENOMIC DNA]</scope>
    <source>
        <strain evidence="2 3">ACAM 611</strain>
    </source>
</reference>
<feature type="chain" id="PRO_5003598200" description="TonB-dependent receptor" evidence="1">
    <location>
        <begin position="27"/>
        <end position="63"/>
    </location>
</feature>
<proteinExistence type="predicted"/>
<comment type="caution">
    <text evidence="2">The sequence shown here is derived from an EMBL/GenBank/DDBJ whole genome shotgun (WGS) entry which is preliminary data.</text>
</comment>
<organism evidence="2 3">
    <name type="scientific">Glaciecola punicea ACAM 611</name>
    <dbReference type="NCBI Taxonomy" id="1121923"/>
    <lineage>
        <taxon>Bacteria</taxon>
        <taxon>Pseudomonadati</taxon>
        <taxon>Pseudomonadota</taxon>
        <taxon>Gammaproteobacteria</taxon>
        <taxon>Alteromonadales</taxon>
        <taxon>Alteromonadaceae</taxon>
        <taxon>Glaciecola</taxon>
    </lineage>
</organism>
<protein>
    <recommendedName>
        <fullName evidence="4">TonB-dependent receptor</fullName>
    </recommendedName>
</protein>
<keyword evidence="3" id="KW-1185">Reference proteome</keyword>
<dbReference type="Proteomes" id="UP000053586">
    <property type="component" value="Unassembled WGS sequence"/>
</dbReference>
<dbReference type="AlphaFoldDB" id="H5TBD8"/>
<evidence type="ECO:0008006" key="4">
    <source>
        <dbReference type="Google" id="ProtNLM"/>
    </source>
</evidence>
<gene>
    <name evidence="2" type="ORF">GPUN_1495</name>
</gene>
<evidence type="ECO:0000256" key="1">
    <source>
        <dbReference type="SAM" id="SignalP"/>
    </source>
</evidence>
<keyword evidence="1" id="KW-0732">Signal</keyword>
<reference evidence="2 3" key="1">
    <citation type="journal article" date="2012" name="J. Bacteriol.">
        <title>Genome sequence of proteorhodopsin-containing sea ice bacterium Glaciecola punicea ACAM 611T.</title>
        <authorList>
            <person name="Qin Q.-L."/>
            <person name="Xie B.-B."/>
            <person name="Shu Y.-L."/>
            <person name="Rong J.-C."/>
            <person name="Zhao D.-L."/>
            <person name="Zhang X.-Y."/>
            <person name="Chen X.-L."/>
            <person name="Zhou B.-C."/>
            <person name="Zhanga Y.-Z."/>
        </authorList>
    </citation>
    <scope>NUCLEOTIDE SEQUENCE [LARGE SCALE GENOMIC DNA]</scope>
    <source>
        <strain evidence="2 3">ACAM 611</strain>
    </source>
</reference>
<dbReference type="STRING" id="56804.BAE46_12720"/>